<reference evidence="2 3" key="1">
    <citation type="submission" date="2018-05" db="EMBL/GenBank/DDBJ databases">
        <title>Draft genome sequences of Dehalococcoides mccartyi strains RC and KS.</title>
        <authorList>
            <person name="Higgins S.A."/>
            <person name="Padilla-Crespo E."/>
            <person name="Loeffler F.E."/>
        </authorList>
    </citation>
    <scope>NUCLEOTIDE SEQUENCE [LARGE SCALE GENOMIC DNA]</scope>
    <source>
        <strain evidence="2 3">RC</strain>
    </source>
</reference>
<evidence type="ECO:0000256" key="1">
    <source>
        <dbReference type="SAM" id="Phobius"/>
    </source>
</evidence>
<dbReference type="Proteomes" id="UP000249146">
    <property type="component" value="Unassembled WGS sequence"/>
</dbReference>
<organism evidence="2 3">
    <name type="scientific">Dehalococcoides mccartyi</name>
    <dbReference type="NCBI Taxonomy" id="61435"/>
    <lineage>
        <taxon>Bacteria</taxon>
        <taxon>Bacillati</taxon>
        <taxon>Chloroflexota</taxon>
        <taxon>Dehalococcoidia</taxon>
        <taxon>Dehalococcoidales</taxon>
        <taxon>Dehalococcoidaceae</taxon>
        <taxon>Dehalococcoides</taxon>
    </lineage>
</organism>
<dbReference type="EMBL" id="QGLC01000018">
    <property type="protein sequence ID" value="RAL68935.1"/>
    <property type="molecule type" value="Genomic_DNA"/>
</dbReference>
<evidence type="ECO:0000313" key="3">
    <source>
        <dbReference type="Proteomes" id="UP000249146"/>
    </source>
</evidence>
<name>A0A328EJM9_9CHLR</name>
<keyword evidence="1" id="KW-0472">Membrane</keyword>
<comment type="caution">
    <text evidence="2">The sequence shown here is derived from an EMBL/GenBank/DDBJ whole genome shotgun (WGS) entry which is preliminary data.</text>
</comment>
<proteinExistence type="predicted"/>
<keyword evidence="1" id="KW-0812">Transmembrane</keyword>
<dbReference type="AlphaFoldDB" id="A0A328EJM9"/>
<evidence type="ECO:0000313" key="2">
    <source>
        <dbReference type="EMBL" id="RAL68935.1"/>
    </source>
</evidence>
<accession>A0A328EJM9</accession>
<gene>
    <name evidence="2" type="ORF">C1G87_1409</name>
</gene>
<keyword evidence="1" id="KW-1133">Transmembrane helix</keyword>
<sequence length="49" mass="5586">MDLSEFGLRIGPLEYHILQWIMILGGGLFILGLVRIMAKSIERNNSKIK</sequence>
<feature type="transmembrane region" description="Helical" evidence="1">
    <location>
        <begin position="20"/>
        <end position="38"/>
    </location>
</feature>
<protein>
    <submittedName>
        <fullName evidence="2">Uncharacterized protein</fullName>
    </submittedName>
</protein>